<dbReference type="CDD" id="cd00090">
    <property type="entry name" value="HTH_ARSR"/>
    <property type="match status" value="1"/>
</dbReference>
<dbReference type="PROSITE" id="PS51118">
    <property type="entry name" value="HTH_HXLR"/>
    <property type="match status" value="1"/>
</dbReference>
<evidence type="ECO:0000256" key="1">
    <source>
        <dbReference type="ARBA" id="ARBA00023015"/>
    </source>
</evidence>
<keyword evidence="1" id="KW-0805">Transcription regulation</keyword>
<organism evidence="5">
    <name type="scientific">Nakamurella sp. A5-74</name>
    <dbReference type="NCBI Taxonomy" id="3158264"/>
    <lineage>
        <taxon>Bacteria</taxon>
        <taxon>Bacillati</taxon>
        <taxon>Actinomycetota</taxon>
        <taxon>Actinomycetes</taxon>
        <taxon>Nakamurellales</taxon>
        <taxon>Nakamurellaceae</taxon>
        <taxon>Nakamurella</taxon>
    </lineage>
</organism>
<dbReference type="InterPro" id="IPR036390">
    <property type="entry name" value="WH_DNA-bd_sf"/>
</dbReference>
<gene>
    <name evidence="5" type="ORF">ABLG96_12915</name>
</gene>
<dbReference type="SUPFAM" id="SSF46785">
    <property type="entry name" value="Winged helix' DNA-binding domain"/>
    <property type="match status" value="1"/>
</dbReference>
<dbReference type="Gene3D" id="1.10.10.10">
    <property type="entry name" value="Winged helix-like DNA-binding domain superfamily/Winged helix DNA-binding domain"/>
    <property type="match status" value="1"/>
</dbReference>
<dbReference type="InterPro" id="IPR002577">
    <property type="entry name" value="HTH_HxlR"/>
</dbReference>
<dbReference type="RefSeq" id="WP_353647789.1">
    <property type="nucleotide sequence ID" value="NZ_CP159218.1"/>
</dbReference>
<dbReference type="GO" id="GO:0003677">
    <property type="term" value="F:DNA binding"/>
    <property type="evidence" value="ECO:0007669"/>
    <property type="project" value="UniProtKB-KW"/>
</dbReference>
<dbReference type="InterPro" id="IPR036388">
    <property type="entry name" value="WH-like_DNA-bd_sf"/>
</dbReference>
<feature type="domain" description="HTH hxlR-type" evidence="4">
    <location>
        <begin position="18"/>
        <end position="109"/>
    </location>
</feature>
<reference evidence="5" key="1">
    <citation type="submission" date="2024-05" db="EMBL/GenBank/DDBJ databases">
        <authorList>
            <person name="Cai S.Y."/>
            <person name="Jin L.M."/>
            <person name="Li H.R."/>
        </authorList>
    </citation>
    <scope>NUCLEOTIDE SEQUENCE</scope>
    <source>
        <strain evidence="5">A5-74</strain>
    </source>
</reference>
<protein>
    <submittedName>
        <fullName evidence="5">Helix-turn-helix domain-containing protein</fullName>
    </submittedName>
</protein>
<sequence length="124" mass="13824">MVSIPTPGHPVRGSTTGRPIMALFDLVGRRWALRVVWELLDGDATFRGLAHRCDDVSSSVLRDRLRDLTAAGIVERGDGGYRLTVDGRELVELLRPLGQWSQRWAAREHSVENGHARSSSEEVH</sequence>
<proteinExistence type="predicted"/>
<name>A0AAU8DJN9_9ACTN</name>
<dbReference type="Pfam" id="PF01638">
    <property type="entry name" value="HxlR"/>
    <property type="match status" value="1"/>
</dbReference>
<accession>A0AAU8DJN9</accession>
<dbReference type="InterPro" id="IPR011991">
    <property type="entry name" value="ArsR-like_HTH"/>
</dbReference>
<keyword evidence="3" id="KW-0804">Transcription</keyword>
<dbReference type="PANTHER" id="PTHR33204">
    <property type="entry name" value="TRANSCRIPTIONAL REGULATOR, MARR FAMILY"/>
    <property type="match status" value="1"/>
</dbReference>
<keyword evidence="2" id="KW-0238">DNA-binding</keyword>
<evidence type="ECO:0000256" key="3">
    <source>
        <dbReference type="ARBA" id="ARBA00023163"/>
    </source>
</evidence>
<dbReference type="AlphaFoldDB" id="A0AAU8DJN9"/>
<dbReference type="PANTHER" id="PTHR33204:SF37">
    <property type="entry name" value="HTH-TYPE TRANSCRIPTIONAL REGULATOR YODB"/>
    <property type="match status" value="1"/>
</dbReference>
<dbReference type="EMBL" id="CP159218">
    <property type="protein sequence ID" value="XCG62174.1"/>
    <property type="molecule type" value="Genomic_DNA"/>
</dbReference>
<evidence type="ECO:0000313" key="5">
    <source>
        <dbReference type="EMBL" id="XCG62174.1"/>
    </source>
</evidence>
<evidence type="ECO:0000259" key="4">
    <source>
        <dbReference type="PROSITE" id="PS51118"/>
    </source>
</evidence>
<evidence type="ECO:0000256" key="2">
    <source>
        <dbReference type="ARBA" id="ARBA00023125"/>
    </source>
</evidence>